<dbReference type="OrthoDB" id="9784724at2"/>
<organism evidence="2 3">
    <name type="scientific">Cupriavidus pauculus</name>
    <dbReference type="NCBI Taxonomy" id="82633"/>
    <lineage>
        <taxon>Bacteria</taxon>
        <taxon>Pseudomonadati</taxon>
        <taxon>Pseudomonadota</taxon>
        <taxon>Betaproteobacteria</taxon>
        <taxon>Burkholderiales</taxon>
        <taxon>Burkholderiaceae</taxon>
        <taxon>Cupriavidus</taxon>
    </lineage>
</organism>
<reference evidence="2 3" key="1">
    <citation type="submission" date="2019-09" db="EMBL/GenBank/DDBJ databases">
        <title>FDA dAtabase for Regulatory Grade micrObial Sequences (FDA-ARGOS): Supporting development and validation of Infectious Disease Dx tests.</title>
        <authorList>
            <person name="Sciortino C."/>
            <person name="Tallon L."/>
            <person name="Sadzewicz L."/>
            <person name="Vavikolanu K."/>
            <person name="Mehta A."/>
            <person name="Aluvathingal J."/>
            <person name="Nadendla S."/>
            <person name="Nandy P."/>
            <person name="Geyer C."/>
            <person name="Yan Y."/>
            <person name="Sichtig H."/>
        </authorList>
    </citation>
    <scope>NUCLEOTIDE SEQUENCE [LARGE SCALE GENOMIC DNA]</scope>
    <source>
        <strain evidence="2 3">FDAARGOS_664</strain>
    </source>
</reference>
<protein>
    <submittedName>
        <fullName evidence="2">Tyrosine-type recombinase/integrase</fullName>
    </submittedName>
</protein>
<evidence type="ECO:0000313" key="2">
    <source>
        <dbReference type="EMBL" id="QET02176.1"/>
    </source>
</evidence>
<dbReference type="EMBL" id="CP044065">
    <property type="protein sequence ID" value="QET02176.1"/>
    <property type="molecule type" value="Genomic_DNA"/>
</dbReference>
<dbReference type="InterPro" id="IPR013762">
    <property type="entry name" value="Integrase-like_cat_sf"/>
</dbReference>
<keyword evidence="1" id="KW-0233">DNA recombination</keyword>
<accession>A0A5P2H2U7</accession>
<dbReference type="Proteomes" id="UP000322822">
    <property type="component" value="Chromosome 1"/>
</dbReference>
<gene>
    <name evidence="2" type="ORF">FOB72_09105</name>
</gene>
<dbReference type="GO" id="GO:0015074">
    <property type="term" value="P:DNA integration"/>
    <property type="evidence" value="ECO:0007669"/>
    <property type="project" value="InterPro"/>
</dbReference>
<name>A0A5P2H2U7_9BURK</name>
<dbReference type="GO" id="GO:0006310">
    <property type="term" value="P:DNA recombination"/>
    <property type="evidence" value="ECO:0007669"/>
    <property type="project" value="UniProtKB-KW"/>
</dbReference>
<dbReference type="Gene3D" id="1.10.443.10">
    <property type="entry name" value="Intergrase catalytic core"/>
    <property type="match status" value="1"/>
</dbReference>
<evidence type="ECO:0000313" key="3">
    <source>
        <dbReference type="Proteomes" id="UP000322822"/>
    </source>
</evidence>
<dbReference type="InterPro" id="IPR011010">
    <property type="entry name" value="DNA_brk_join_enz"/>
</dbReference>
<dbReference type="SUPFAM" id="SSF56349">
    <property type="entry name" value="DNA breaking-rejoining enzymes"/>
    <property type="match status" value="1"/>
</dbReference>
<dbReference type="GO" id="GO:0003677">
    <property type="term" value="F:DNA binding"/>
    <property type="evidence" value="ECO:0007669"/>
    <property type="project" value="InterPro"/>
</dbReference>
<sequence length="142" mass="15690">MPGLMIADEGEHDEGAAMRLKNQGSRRWVPLAEPVRDFVEWAQARQDGPLFPAKADMHGIVSAAFSKRYGRLLRNTLKITDKRITFHSWRHGFADMCRTAGVTPDVRMALMGHAEQGVSAAYGAGDGMPATRLLEAINQISR</sequence>
<proteinExistence type="predicted"/>
<evidence type="ECO:0000256" key="1">
    <source>
        <dbReference type="ARBA" id="ARBA00023172"/>
    </source>
</evidence>
<dbReference type="AlphaFoldDB" id="A0A5P2H2U7"/>